<dbReference type="Proteomes" id="UP000625316">
    <property type="component" value="Unassembled WGS sequence"/>
</dbReference>
<proteinExistence type="predicted"/>
<accession>A0A928VPQ5</accession>
<feature type="chain" id="PRO_5036689824" evidence="1">
    <location>
        <begin position="36"/>
        <end position="448"/>
    </location>
</feature>
<evidence type="ECO:0000256" key="1">
    <source>
        <dbReference type="SAM" id="SignalP"/>
    </source>
</evidence>
<organism evidence="2 3">
    <name type="scientific">Romeriopsis navalis LEGE 11480</name>
    <dbReference type="NCBI Taxonomy" id="2777977"/>
    <lineage>
        <taxon>Bacteria</taxon>
        <taxon>Bacillati</taxon>
        <taxon>Cyanobacteriota</taxon>
        <taxon>Cyanophyceae</taxon>
        <taxon>Leptolyngbyales</taxon>
        <taxon>Leptolyngbyaceae</taxon>
        <taxon>Romeriopsis</taxon>
        <taxon>Romeriopsis navalis</taxon>
    </lineage>
</organism>
<evidence type="ECO:0000313" key="3">
    <source>
        <dbReference type="Proteomes" id="UP000625316"/>
    </source>
</evidence>
<sequence>MNFPGRYFVMFSMLASGAIGGIAASSLLLPQPAVARPAIGSTPAQAMPQETALTIENTQAVISNEATPTQRIAKQQRVPEMQLITPGKRVGLVDFSMTYADLVRAFGAKRLTRSVTYGPEGMGKWPATIVNLGKGYKLKVTWANARKAEMTRITIGQGGEKWRTADGIGVGTNFSTLKQRIGRFNIPGFGWDYGNRVLHRNPKLQGMSLQVYASQAAIQRFPKTYGSVTGDQMIQSVDRRLPRLDLRVGRINLFPVKRDTTQDNTQAKVHKTLLIVPGERVGPVRFDSSYAALGKQFGWQNLKSTVTYGPEGIGKWPATIVNVGPGQRVKVTWKDAKKNQITYMTLKQDGSSFKTADGIGVGSEFSQLQSELGKFQVPGFGWDYGNRVLSKSPKVKGLSLQINPSQAAIKRNSKSYRSVLGDQMIPSTDQRLSRLDLKVDRMHVWATR</sequence>
<dbReference type="AlphaFoldDB" id="A0A928VPQ5"/>
<comment type="caution">
    <text evidence="2">The sequence shown here is derived from an EMBL/GenBank/DDBJ whole genome shotgun (WGS) entry which is preliminary data.</text>
</comment>
<gene>
    <name evidence="2" type="ORF">IQ266_20990</name>
</gene>
<reference evidence="2" key="1">
    <citation type="submission" date="2020-10" db="EMBL/GenBank/DDBJ databases">
        <authorList>
            <person name="Castelo-Branco R."/>
            <person name="Eusebio N."/>
            <person name="Adriana R."/>
            <person name="Vieira A."/>
            <person name="Brugerolle De Fraissinette N."/>
            <person name="Rezende De Castro R."/>
            <person name="Schneider M.P."/>
            <person name="Vasconcelos V."/>
            <person name="Leao P.N."/>
        </authorList>
    </citation>
    <scope>NUCLEOTIDE SEQUENCE</scope>
    <source>
        <strain evidence="2">LEGE 11480</strain>
    </source>
</reference>
<name>A0A928VPQ5_9CYAN</name>
<protein>
    <submittedName>
        <fullName evidence="2">Uncharacterized protein</fullName>
    </submittedName>
</protein>
<keyword evidence="1" id="KW-0732">Signal</keyword>
<feature type="signal peptide" evidence="1">
    <location>
        <begin position="1"/>
        <end position="35"/>
    </location>
</feature>
<dbReference type="EMBL" id="JADEXQ010000094">
    <property type="protein sequence ID" value="MBE9032220.1"/>
    <property type="molecule type" value="Genomic_DNA"/>
</dbReference>
<evidence type="ECO:0000313" key="2">
    <source>
        <dbReference type="EMBL" id="MBE9032220.1"/>
    </source>
</evidence>
<keyword evidence="3" id="KW-1185">Reference proteome</keyword>
<dbReference type="RefSeq" id="WP_264327038.1">
    <property type="nucleotide sequence ID" value="NZ_JADEXQ010000094.1"/>
</dbReference>